<dbReference type="Pfam" id="PF24664">
    <property type="entry name" value="Monjiviricetes_fusion"/>
    <property type="match status" value="1"/>
</dbReference>
<keyword evidence="2" id="KW-1185">Reference proteome</keyword>
<dbReference type="OMA" id="HIFESWI"/>
<protein>
    <submittedName>
        <fullName evidence="3">PHB domain-containing protein</fullName>
    </submittedName>
</protein>
<evidence type="ECO:0000313" key="3">
    <source>
        <dbReference type="WBParaSite" id="ACOC_0000396901-mRNA-1"/>
    </source>
</evidence>
<sequence length="170" mass="19166">MPKYHIFESWIATGKEIHTVKPPDTLRLTRENTFTYAAPRTIAVGGIYSQAEVEAMANQLMFPVERQAVENTIIKVAMGQHPQMDNVKVDQLITDEHIESLKSRIMSTVWEGFIKLGTISAEILGIITILKFLTWILEIAFNSKIKYDLYGAGFKNACGIIQQRDGLHDA</sequence>
<accession>A0A0R3PHZ2</accession>
<evidence type="ECO:0000313" key="1">
    <source>
        <dbReference type="EMBL" id="VDM55555.1"/>
    </source>
</evidence>
<dbReference type="EMBL" id="UYYA01001677">
    <property type="protein sequence ID" value="VDM55555.1"/>
    <property type="molecule type" value="Genomic_DNA"/>
</dbReference>
<reference evidence="3" key="1">
    <citation type="submission" date="2017-02" db="UniProtKB">
        <authorList>
            <consortium name="WormBaseParasite"/>
        </authorList>
    </citation>
    <scope>IDENTIFICATION</scope>
</reference>
<gene>
    <name evidence="1" type="ORF">ACOC_LOCUS3970</name>
</gene>
<organism evidence="3">
    <name type="scientific">Angiostrongylus costaricensis</name>
    <name type="common">Nematode worm</name>
    <dbReference type="NCBI Taxonomy" id="334426"/>
    <lineage>
        <taxon>Eukaryota</taxon>
        <taxon>Metazoa</taxon>
        <taxon>Ecdysozoa</taxon>
        <taxon>Nematoda</taxon>
        <taxon>Chromadorea</taxon>
        <taxon>Rhabditida</taxon>
        <taxon>Rhabditina</taxon>
        <taxon>Rhabditomorpha</taxon>
        <taxon>Strongyloidea</taxon>
        <taxon>Metastrongylidae</taxon>
        <taxon>Angiostrongylus</taxon>
    </lineage>
</organism>
<dbReference type="Proteomes" id="UP000267027">
    <property type="component" value="Unassembled WGS sequence"/>
</dbReference>
<dbReference type="STRING" id="334426.A0A0R3PHZ2"/>
<reference evidence="1 2" key="2">
    <citation type="submission" date="2018-11" db="EMBL/GenBank/DDBJ databases">
        <authorList>
            <consortium name="Pathogen Informatics"/>
        </authorList>
    </citation>
    <scope>NUCLEOTIDE SEQUENCE [LARGE SCALE GENOMIC DNA]</scope>
    <source>
        <strain evidence="1 2">Costa Rica</strain>
    </source>
</reference>
<evidence type="ECO:0000313" key="2">
    <source>
        <dbReference type="Proteomes" id="UP000267027"/>
    </source>
</evidence>
<proteinExistence type="predicted"/>
<dbReference type="OrthoDB" id="7311776at2759"/>
<dbReference type="WBParaSite" id="ACOC_0000396901-mRNA-1">
    <property type="protein sequence ID" value="ACOC_0000396901-mRNA-1"/>
    <property type="gene ID" value="ACOC_0000396901"/>
</dbReference>
<name>A0A0R3PHZ2_ANGCS</name>
<dbReference type="AlphaFoldDB" id="A0A0R3PHZ2"/>